<evidence type="ECO:0000313" key="1">
    <source>
        <dbReference type="EMBL" id="JAS01253.1"/>
    </source>
</evidence>
<name>A0A161M618_TRIIF</name>
<reference evidence="1" key="2">
    <citation type="journal article" date="2017" name="J. Med. Entomol.">
        <title>Transcriptome Analysis of the Triatoma infestans (Hemiptera: Reduviidae) Integument.</title>
        <authorList>
            <person name="Calderon-Fernandez G.M."/>
            <person name="Moriconi D.E."/>
            <person name="Dulbecco A.B."/>
            <person name="Juarez M.P."/>
        </authorList>
    </citation>
    <scope>NUCLEOTIDE SEQUENCE</scope>
    <source>
        <strain evidence="1">Int1</strain>
        <tissue evidence="1">Integument</tissue>
    </source>
</reference>
<dbReference type="EMBL" id="GEMB01001920">
    <property type="protein sequence ID" value="JAS01253.1"/>
    <property type="molecule type" value="Transcribed_RNA"/>
</dbReference>
<sequence length="110" mass="12377">MNSYPQPVVSSHVYCYNPFSNLWLRSAPLRFGRSFSTLINYEDSLHIIGGAVVKNDELISTDSIDVWDDRQGKWKLKANMAVPRHGHVVALLGSQMLMIGGSTTKYVKYS</sequence>
<dbReference type="InterPro" id="IPR015915">
    <property type="entry name" value="Kelch-typ_b-propeller"/>
</dbReference>
<reference evidence="1" key="1">
    <citation type="submission" date="2016-04" db="EMBL/GenBank/DDBJ databases">
        <authorList>
            <person name="Calderon-Fernandez G.M.Sr."/>
        </authorList>
    </citation>
    <scope>NUCLEOTIDE SEQUENCE</scope>
    <source>
        <strain evidence="1">Int1</strain>
        <tissue evidence="1">Integument</tissue>
    </source>
</reference>
<organism evidence="1">
    <name type="scientific">Triatoma infestans</name>
    <name type="common">Assassin bug</name>
    <dbReference type="NCBI Taxonomy" id="30076"/>
    <lineage>
        <taxon>Eukaryota</taxon>
        <taxon>Metazoa</taxon>
        <taxon>Ecdysozoa</taxon>
        <taxon>Arthropoda</taxon>
        <taxon>Hexapoda</taxon>
        <taxon>Insecta</taxon>
        <taxon>Pterygota</taxon>
        <taxon>Neoptera</taxon>
        <taxon>Paraneoptera</taxon>
        <taxon>Hemiptera</taxon>
        <taxon>Heteroptera</taxon>
        <taxon>Panheteroptera</taxon>
        <taxon>Cimicomorpha</taxon>
        <taxon>Reduviidae</taxon>
        <taxon>Triatominae</taxon>
        <taxon>Triatoma</taxon>
    </lineage>
</organism>
<dbReference type="SUPFAM" id="SSF117281">
    <property type="entry name" value="Kelch motif"/>
    <property type="match status" value="1"/>
</dbReference>
<dbReference type="AlphaFoldDB" id="A0A161M618"/>
<proteinExistence type="predicted"/>
<accession>A0A161M618</accession>
<protein>
    <submittedName>
        <fullName evidence="1">Kelch-like protein 40b isoform x4</fullName>
    </submittedName>
</protein>
<dbReference type="Gene3D" id="2.120.10.80">
    <property type="entry name" value="Kelch-type beta propeller"/>
    <property type="match status" value="1"/>
</dbReference>